<evidence type="ECO:0000256" key="1">
    <source>
        <dbReference type="SAM" id="MobiDB-lite"/>
    </source>
</evidence>
<dbReference type="InParanoid" id="A0A545AYJ3"/>
<evidence type="ECO:0000259" key="4">
    <source>
        <dbReference type="Pfam" id="PF07987"/>
    </source>
</evidence>
<feature type="transmembrane region" description="Helical" evidence="2">
    <location>
        <begin position="212"/>
        <end position="235"/>
    </location>
</feature>
<feature type="domain" description="YncI copper-binding" evidence="4">
    <location>
        <begin position="31"/>
        <end position="178"/>
    </location>
</feature>
<dbReference type="Pfam" id="PF07987">
    <property type="entry name" value="DUF1775"/>
    <property type="match status" value="1"/>
</dbReference>
<keyword evidence="2" id="KW-0472">Membrane</keyword>
<gene>
    <name evidence="5" type="ORF">FL583_07990</name>
</gene>
<organism evidence="5 6">
    <name type="scientific">Cryptosporangium phraense</name>
    <dbReference type="NCBI Taxonomy" id="2593070"/>
    <lineage>
        <taxon>Bacteria</taxon>
        <taxon>Bacillati</taxon>
        <taxon>Actinomycetota</taxon>
        <taxon>Actinomycetes</taxon>
        <taxon>Cryptosporangiales</taxon>
        <taxon>Cryptosporangiaceae</taxon>
        <taxon>Cryptosporangium</taxon>
    </lineage>
</organism>
<protein>
    <submittedName>
        <fullName evidence="5">YcnI family protein</fullName>
    </submittedName>
</protein>
<dbReference type="InterPro" id="IPR012533">
    <property type="entry name" value="YcnI-copper_dom"/>
</dbReference>
<sequence>MTAQRLLARTAAVVAAAGFAVLGLAGPAFAHVTVNPSEATQGGYAALTFRVPNEEAAASTTKLEVALPTDNPIASVSVKPVPGWKIETTTSKLAKPVTTDDGQLTEAVSRIVWTATSKDSQIAPGQFQEFSISVGPLPETDKVVFKALQTYSNGEVVRWIEEQTGSDEPKNPAPTLKLVKGTGDDDHHATSTDTSEAASASSTSDDDSGNGVAIGLGVAGLVAGVAGLIAGLLALRRSTAS</sequence>
<dbReference type="Gene3D" id="2.60.40.2230">
    <property type="entry name" value="Uncharacterised protein YcnI-like PF07987, DUF1775"/>
    <property type="match status" value="1"/>
</dbReference>
<dbReference type="EMBL" id="VIRS01000004">
    <property type="protein sequence ID" value="TQS45655.1"/>
    <property type="molecule type" value="Genomic_DNA"/>
</dbReference>
<dbReference type="AlphaFoldDB" id="A0A545AYJ3"/>
<keyword evidence="3" id="KW-0732">Signal</keyword>
<feature type="compositionally biased region" description="Low complexity" evidence="1">
    <location>
        <begin position="191"/>
        <end position="203"/>
    </location>
</feature>
<keyword evidence="2" id="KW-0812">Transmembrane</keyword>
<feature type="chain" id="PRO_5021848673" evidence="3">
    <location>
        <begin position="31"/>
        <end position="241"/>
    </location>
</feature>
<accession>A0A545AYJ3</accession>
<dbReference type="RefSeq" id="WP_142703860.1">
    <property type="nucleotide sequence ID" value="NZ_VIRS01000004.1"/>
</dbReference>
<feature type="signal peptide" evidence="3">
    <location>
        <begin position="1"/>
        <end position="30"/>
    </location>
</feature>
<comment type="caution">
    <text evidence="5">The sequence shown here is derived from an EMBL/GenBank/DDBJ whole genome shotgun (WGS) entry which is preliminary data.</text>
</comment>
<dbReference type="CDD" id="cd08545">
    <property type="entry name" value="YcnI_like"/>
    <property type="match status" value="1"/>
</dbReference>
<dbReference type="OrthoDB" id="9810871at2"/>
<proteinExistence type="predicted"/>
<keyword evidence="6" id="KW-1185">Reference proteome</keyword>
<feature type="region of interest" description="Disordered" evidence="1">
    <location>
        <begin position="161"/>
        <end position="208"/>
    </location>
</feature>
<evidence type="ECO:0000313" key="5">
    <source>
        <dbReference type="EMBL" id="TQS45655.1"/>
    </source>
</evidence>
<dbReference type="Proteomes" id="UP000317982">
    <property type="component" value="Unassembled WGS sequence"/>
</dbReference>
<evidence type="ECO:0000256" key="2">
    <source>
        <dbReference type="SAM" id="Phobius"/>
    </source>
</evidence>
<reference evidence="5 6" key="1">
    <citation type="submission" date="2019-07" db="EMBL/GenBank/DDBJ databases">
        <title>Cryptosporangium phraense sp. nov., isolated from plant litter.</title>
        <authorList>
            <person name="Suriyachadkun C."/>
        </authorList>
    </citation>
    <scope>NUCLEOTIDE SEQUENCE [LARGE SCALE GENOMIC DNA]</scope>
    <source>
        <strain evidence="5 6">A-T 5661</strain>
    </source>
</reference>
<evidence type="ECO:0000313" key="6">
    <source>
        <dbReference type="Proteomes" id="UP000317982"/>
    </source>
</evidence>
<name>A0A545AYJ3_9ACTN</name>
<dbReference type="InterPro" id="IPR038507">
    <property type="entry name" value="YcnI-like_sf"/>
</dbReference>
<evidence type="ECO:0000256" key="3">
    <source>
        <dbReference type="SAM" id="SignalP"/>
    </source>
</evidence>
<keyword evidence="2" id="KW-1133">Transmembrane helix</keyword>